<evidence type="ECO:0000259" key="12">
    <source>
        <dbReference type="Pfam" id="PF02803"/>
    </source>
</evidence>
<evidence type="ECO:0000259" key="11">
    <source>
        <dbReference type="Pfam" id="PF00108"/>
    </source>
</evidence>
<feature type="active site" description="Proton acceptor" evidence="9">
    <location>
        <position position="379"/>
    </location>
</feature>
<dbReference type="PROSITE" id="PS00098">
    <property type="entry name" value="THIOLASE_1"/>
    <property type="match status" value="1"/>
</dbReference>
<dbReference type="InterPro" id="IPR020610">
    <property type="entry name" value="Thiolase_AS"/>
</dbReference>
<evidence type="ECO:0000256" key="9">
    <source>
        <dbReference type="PIRSR" id="PIRSR000429-1"/>
    </source>
</evidence>
<dbReference type="RefSeq" id="WP_128197843.1">
    <property type="nucleotide sequence ID" value="NZ_SACJ01000019.1"/>
</dbReference>
<dbReference type="PROSITE" id="PS00737">
    <property type="entry name" value="THIOLASE_2"/>
    <property type="match status" value="1"/>
</dbReference>
<dbReference type="GO" id="GO:0006635">
    <property type="term" value="P:fatty acid beta-oxidation"/>
    <property type="evidence" value="ECO:0007669"/>
    <property type="project" value="TreeGrafter"/>
</dbReference>
<dbReference type="Gene3D" id="3.40.47.10">
    <property type="match status" value="2"/>
</dbReference>
<dbReference type="PROSITE" id="PS00099">
    <property type="entry name" value="THIOLASE_3"/>
    <property type="match status" value="1"/>
</dbReference>
<comment type="subunit">
    <text evidence="2">Homotetramer.</text>
</comment>
<dbReference type="Pfam" id="PF00108">
    <property type="entry name" value="Thiolase_N"/>
    <property type="match status" value="1"/>
</dbReference>
<evidence type="ECO:0000256" key="1">
    <source>
        <dbReference type="ARBA" id="ARBA00010982"/>
    </source>
</evidence>
<dbReference type="InterPro" id="IPR020615">
    <property type="entry name" value="Thiolase_acyl_enz_int_AS"/>
</dbReference>
<dbReference type="AlphaFoldDB" id="A0A437KK59"/>
<reference evidence="13 14" key="1">
    <citation type="submission" date="2019-01" db="EMBL/GenBank/DDBJ databases">
        <authorList>
            <person name="Chen W.-M."/>
        </authorList>
    </citation>
    <scope>NUCLEOTIDE SEQUENCE [LARGE SCALE GENOMIC DNA]</scope>
    <source>
        <strain evidence="13 14">BBQ-12</strain>
    </source>
</reference>
<dbReference type="GO" id="GO:0046872">
    <property type="term" value="F:metal ion binding"/>
    <property type="evidence" value="ECO:0007669"/>
    <property type="project" value="UniProtKB-KW"/>
</dbReference>
<keyword evidence="6" id="KW-0809">Transit peptide</keyword>
<keyword evidence="8 10" id="KW-0012">Acyltransferase</keyword>
<evidence type="ECO:0000256" key="2">
    <source>
        <dbReference type="ARBA" id="ARBA00011881"/>
    </source>
</evidence>
<evidence type="ECO:0000256" key="7">
    <source>
        <dbReference type="ARBA" id="ARBA00022958"/>
    </source>
</evidence>
<evidence type="ECO:0000256" key="4">
    <source>
        <dbReference type="ARBA" id="ARBA00022679"/>
    </source>
</evidence>
<dbReference type="InterPro" id="IPR020616">
    <property type="entry name" value="Thiolase_N"/>
</dbReference>
<evidence type="ECO:0000256" key="10">
    <source>
        <dbReference type="RuleBase" id="RU003557"/>
    </source>
</evidence>
<evidence type="ECO:0000256" key="6">
    <source>
        <dbReference type="ARBA" id="ARBA00022946"/>
    </source>
</evidence>
<evidence type="ECO:0000313" key="14">
    <source>
        <dbReference type="Proteomes" id="UP000285211"/>
    </source>
</evidence>
<feature type="domain" description="Thiolase N-terminal" evidence="11">
    <location>
        <begin position="5"/>
        <end position="262"/>
    </location>
</feature>
<dbReference type="EC" id="2.3.1.9" evidence="3"/>
<evidence type="ECO:0000256" key="8">
    <source>
        <dbReference type="ARBA" id="ARBA00023315"/>
    </source>
</evidence>
<dbReference type="PIRSF" id="PIRSF000429">
    <property type="entry name" value="Ac-CoA_Ac_transf"/>
    <property type="match status" value="1"/>
</dbReference>
<sequence length="394" mass="41650">MSKNIYILSGSRTPMGAYGGLLSTISAPELGAIAIQDALKKANIPAETIESIVMGNVLSANLGQAPARQASKIAGLPDAVCATTVNKVCASGMKAISMIYNDIYVGNISVGIAGGMENMSQVPHYLPNARFGIGYGNASCIDGLAKDGLTDVYNKTSMGVSGDLTAAKYKISREEQDDFAEQSYRRSTEAWGNGSFIGEVVPVNVPQRKGEALVITEDETYKKANFEKMRQLNPAFSPNGTVTAANASPMNDGASALVLAAENFVKQHQITPKARIIAYAEAEQDPTFFTTTPVLATQKVLKKANLTIEDIDFYEVNEAFAVVPMALMKELHIPHEKVNVFGGAVALGHPLGSSGSRIVVSLLNILSIKKARYGLATICNGGGGASAIIIENLL</sequence>
<evidence type="ECO:0000256" key="5">
    <source>
        <dbReference type="ARBA" id="ARBA00022723"/>
    </source>
</evidence>
<dbReference type="Pfam" id="PF02803">
    <property type="entry name" value="Thiolase_C"/>
    <property type="match status" value="1"/>
</dbReference>
<dbReference type="CDD" id="cd00751">
    <property type="entry name" value="thiolase"/>
    <property type="match status" value="1"/>
</dbReference>
<accession>A0A437KK59</accession>
<dbReference type="FunFam" id="3.40.47.10:FF:000007">
    <property type="entry name" value="acetyl-CoA acetyltransferase, mitochondrial"/>
    <property type="match status" value="1"/>
</dbReference>
<dbReference type="InterPro" id="IPR020613">
    <property type="entry name" value="Thiolase_CS"/>
</dbReference>
<feature type="active site" description="Acyl-thioester intermediate" evidence="9">
    <location>
        <position position="89"/>
    </location>
</feature>
<dbReference type="Proteomes" id="UP000285211">
    <property type="component" value="Unassembled WGS sequence"/>
</dbReference>
<keyword evidence="14" id="KW-1185">Reference proteome</keyword>
<dbReference type="SUPFAM" id="SSF53901">
    <property type="entry name" value="Thiolase-like"/>
    <property type="match status" value="2"/>
</dbReference>
<dbReference type="OrthoDB" id="9764892at2"/>
<keyword evidence="5" id="KW-0479">Metal-binding</keyword>
<evidence type="ECO:0000313" key="13">
    <source>
        <dbReference type="EMBL" id="RVT70990.1"/>
    </source>
</evidence>
<keyword evidence="7" id="KW-0630">Potassium</keyword>
<dbReference type="NCBIfam" id="TIGR01930">
    <property type="entry name" value="AcCoA-C-Actrans"/>
    <property type="match status" value="1"/>
</dbReference>
<dbReference type="GO" id="GO:0003985">
    <property type="term" value="F:acetyl-CoA C-acetyltransferase activity"/>
    <property type="evidence" value="ECO:0007669"/>
    <property type="project" value="UniProtKB-EC"/>
</dbReference>
<comment type="caution">
    <text evidence="13">The sequence shown here is derived from an EMBL/GenBank/DDBJ whole genome shotgun (WGS) entry which is preliminary data.</text>
</comment>
<gene>
    <name evidence="13" type="ORF">EOD40_17760</name>
</gene>
<dbReference type="InterPro" id="IPR016039">
    <property type="entry name" value="Thiolase-like"/>
</dbReference>
<feature type="domain" description="Thiolase C-terminal" evidence="12">
    <location>
        <begin position="271"/>
        <end position="391"/>
    </location>
</feature>
<name>A0A437KK59_9FLAO</name>
<proteinExistence type="inferred from homology"/>
<dbReference type="PANTHER" id="PTHR18919">
    <property type="entry name" value="ACETYL-COA C-ACYLTRANSFERASE"/>
    <property type="match status" value="1"/>
</dbReference>
<dbReference type="InterPro" id="IPR002155">
    <property type="entry name" value="Thiolase"/>
</dbReference>
<comment type="similarity">
    <text evidence="1 10">Belongs to the thiolase-like superfamily. Thiolase family.</text>
</comment>
<dbReference type="EMBL" id="SACJ01000019">
    <property type="protein sequence ID" value="RVT70990.1"/>
    <property type="molecule type" value="Genomic_DNA"/>
</dbReference>
<feature type="active site" description="Proton acceptor" evidence="9">
    <location>
        <position position="349"/>
    </location>
</feature>
<keyword evidence="4 10" id="KW-0808">Transferase</keyword>
<evidence type="ECO:0000256" key="3">
    <source>
        <dbReference type="ARBA" id="ARBA00012705"/>
    </source>
</evidence>
<organism evidence="13 14">
    <name type="scientific">Flavobacterium sufflavum</name>
    <dbReference type="NCBI Taxonomy" id="1921138"/>
    <lineage>
        <taxon>Bacteria</taxon>
        <taxon>Pseudomonadati</taxon>
        <taxon>Bacteroidota</taxon>
        <taxon>Flavobacteriia</taxon>
        <taxon>Flavobacteriales</taxon>
        <taxon>Flavobacteriaceae</taxon>
        <taxon>Flavobacterium</taxon>
    </lineage>
</organism>
<dbReference type="PANTHER" id="PTHR18919:SF156">
    <property type="entry name" value="ACETYL-COA ACETYLTRANSFERASE, MITOCHONDRIAL"/>
    <property type="match status" value="1"/>
</dbReference>
<protein>
    <recommendedName>
        <fullName evidence="3">acetyl-CoA C-acetyltransferase</fullName>
        <ecNumber evidence="3">2.3.1.9</ecNumber>
    </recommendedName>
</protein>
<dbReference type="InterPro" id="IPR020617">
    <property type="entry name" value="Thiolase_C"/>
</dbReference>